<dbReference type="AlphaFoldDB" id="A0A6P8HKY6"/>
<evidence type="ECO:0000256" key="6">
    <source>
        <dbReference type="ARBA" id="ARBA00022989"/>
    </source>
</evidence>
<reference evidence="14" key="1">
    <citation type="submission" date="2025-08" db="UniProtKB">
        <authorList>
            <consortium name="RefSeq"/>
        </authorList>
    </citation>
    <scope>IDENTIFICATION</scope>
    <source>
        <tissue evidence="14">Tentacle</tissue>
    </source>
</reference>
<dbReference type="RefSeq" id="XP_031557054.1">
    <property type="nucleotide sequence ID" value="XM_031701194.1"/>
</dbReference>
<dbReference type="KEGG" id="aten:116293729"/>
<feature type="compositionally biased region" description="Low complexity" evidence="9">
    <location>
        <begin position="385"/>
        <end position="399"/>
    </location>
</feature>
<dbReference type="OrthoDB" id="5357315at2759"/>
<protein>
    <submittedName>
        <fullName evidence="14">RING finger protein 150-like</fullName>
    </submittedName>
</protein>
<dbReference type="GO" id="GO:0016020">
    <property type="term" value="C:membrane"/>
    <property type="evidence" value="ECO:0007669"/>
    <property type="project" value="UniProtKB-SubCell"/>
</dbReference>
<dbReference type="SUPFAM" id="SSF52025">
    <property type="entry name" value="PA domain"/>
    <property type="match status" value="1"/>
</dbReference>
<keyword evidence="13" id="KW-1185">Reference proteome</keyword>
<keyword evidence="7 10" id="KW-0472">Membrane</keyword>
<dbReference type="SUPFAM" id="SSF57850">
    <property type="entry name" value="RING/U-box"/>
    <property type="match status" value="1"/>
</dbReference>
<keyword evidence="5" id="KW-0862">Zinc</keyword>
<feature type="compositionally biased region" description="Low complexity" evidence="9">
    <location>
        <begin position="357"/>
        <end position="367"/>
    </location>
</feature>
<evidence type="ECO:0000256" key="7">
    <source>
        <dbReference type="ARBA" id="ARBA00023136"/>
    </source>
</evidence>
<dbReference type="Pfam" id="PF02225">
    <property type="entry name" value="PA"/>
    <property type="match status" value="1"/>
</dbReference>
<dbReference type="GeneID" id="116293729"/>
<feature type="region of interest" description="Disordered" evidence="9">
    <location>
        <begin position="379"/>
        <end position="399"/>
    </location>
</feature>
<feature type="chain" id="PRO_5027581665" evidence="11">
    <location>
        <begin position="24"/>
        <end position="399"/>
    </location>
</feature>
<keyword evidence="4 8" id="KW-0863">Zinc-finger</keyword>
<keyword evidence="3" id="KW-0479">Metal-binding</keyword>
<accession>A0A6P8HKY6</accession>
<dbReference type="Gene3D" id="3.50.30.30">
    <property type="match status" value="1"/>
</dbReference>
<dbReference type="InterPro" id="IPR001841">
    <property type="entry name" value="Znf_RING"/>
</dbReference>
<feature type="region of interest" description="Disordered" evidence="9">
    <location>
        <begin position="350"/>
        <end position="369"/>
    </location>
</feature>
<dbReference type="PANTHER" id="PTHR46539">
    <property type="entry name" value="E3 UBIQUITIN-PROTEIN LIGASE ATL42"/>
    <property type="match status" value="1"/>
</dbReference>
<evidence type="ECO:0000256" key="9">
    <source>
        <dbReference type="SAM" id="MobiDB-lite"/>
    </source>
</evidence>
<evidence type="ECO:0000256" key="4">
    <source>
        <dbReference type="ARBA" id="ARBA00022771"/>
    </source>
</evidence>
<dbReference type="SMART" id="SM00184">
    <property type="entry name" value="RING"/>
    <property type="match status" value="1"/>
</dbReference>
<dbReference type="PANTHER" id="PTHR46539:SF23">
    <property type="entry name" value="RING-TYPE DOMAIN-CONTAINING PROTEIN"/>
    <property type="match status" value="1"/>
</dbReference>
<feature type="domain" description="RING-type" evidence="12">
    <location>
        <begin position="252"/>
        <end position="293"/>
    </location>
</feature>
<evidence type="ECO:0000256" key="8">
    <source>
        <dbReference type="PROSITE-ProRule" id="PRU00175"/>
    </source>
</evidence>
<feature type="signal peptide" evidence="11">
    <location>
        <begin position="1"/>
        <end position="23"/>
    </location>
</feature>
<feature type="transmembrane region" description="Helical" evidence="10">
    <location>
        <begin position="185"/>
        <end position="208"/>
    </location>
</feature>
<evidence type="ECO:0000256" key="5">
    <source>
        <dbReference type="ARBA" id="ARBA00022833"/>
    </source>
</evidence>
<dbReference type="Pfam" id="PF13639">
    <property type="entry name" value="zf-RING_2"/>
    <property type="match status" value="1"/>
</dbReference>
<keyword evidence="11" id="KW-0732">Signal</keyword>
<evidence type="ECO:0000256" key="2">
    <source>
        <dbReference type="ARBA" id="ARBA00022692"/>
    </source>
</evidence>
<dbReference type="FunFam" id="3.30.40.10:FF:000009">
    <property type="entry name" value="E3 ubiquitin-protein ligase RNF130"/>
    <property type="match status" value="1"/>
</dbReference>
<dbReference type="PROSITE" id="PS50089">
    <property type="entry name" value="ZF_RING_2"/>
    <property type="match status" value="1"/>
</dbReference>
<dbReference type="InterPro" id="IPR046450">
    <property type="entry name" value="PA_dom_sf"/>
</dbReference>
<comment type="subcellular location">
    <subcellularLocation>
        <location evidence="1">Membrane</location>
        <topology evidence="1">Single-pass membrane protein</topology>
    </subcellularLocation>
</comment>
<name>A0A6P8HKY6_ACTTE</name>
<organism evidence="13 14">
    <name type="scientific">Actinia tenebrosa</name>
    <name type="common">Australian red waratah sea anemone</name>
    <dbReference type="NCBI Taxonomy" id="6105"/>
    <lineage>
        <taxon>Eukaryota</taxon>
        <taxon>Metazoa</taxon>
        <taxon>Cnidaria</taxon>
        <taxon>Anthozoa</taxon>
        <taxon>Hexacorallia</taxon>
        <taxon>Actiniaria</taxon>
        <taxon>Actiniidae</taxon>
        <taxon>Actinia</taxon>
    </lineage>
</organism>
<dbReference type="Gene3D" id="3.30.40.10">
    <property type="entry name" value="Zinc/RING finger domain, C3HC4 (zinc finger)"/>
    <property type="match status" value="1"/>
</dbReference>
<evidence type="ECO:0000256" key="11">
    <source>
        <dbReference type="SAM" id="SignalP"/>
    </source>
</evidence>
<evidence type="ECO:0000256" key="3">
    <source>
        <dbReference type="ARBA" id="ARBA00022723"/>
    </source>
</evidence>
<evidence type="ECO:0000313" key="14">
    <source>
        <dbReference type="RefSeq" id="XP_031557054.1"/>
    </source>
</evidence>
<dbReference type="GO" id="GO:0008270">
    <property type="term" value="F:zinc ion binding"/>
    <property type="evidence" value="ECO:0007669"/>
    <property type="project" value="UniProtKB-KW"/>
</dbReference>
<proteinExistence type="predicted"/>
<evidence type="ECO:0000259" key="12">
    <source>
        <dbReference type="PROSITE" id="PS50089"/>
    </source>
</evidence>
<dbReference type="Proteomes" id="UP000515163">
    <property type="component" value="Unplaced"/>
</dbReference>
<keyword evidence="6 10" id="KW-1133">Transmembrane helix</keyword>
<dbReference type="FunCoup" id="A0A6P8HKY6">
    <property type="interactions" value="1810"/>
</dbReference>
<sequence>MLSRKRGIEILIAIAFWADLVCGFYEEKEQTKYTTAKLNITICYSERKRCVSIPQDGIYGSQSPIKKASGWLYKLSDSNINGCKIFQVHVDKPWIALVRRGSCRFDDKITNAFKHNATAIIIYNTEESELPKMINLDSQSIVSVSITKTLGEKLIEMMLMNNETLFVQINVGLPHTKWQVNPTSVLFVSVSFIVLMVISLAWLVFYYVQRFRYVHARDKTEKRLTSAAKKAIAKLSTRTVSKKDEEEEVDSCPVCLDGYKGGETLRILPCQHEFHKLCIDPWLVEHRTCPMCKLNILKELEVPVTENRNSSVEVEAATTIEPTQENEDHHNAADNPIVFIGEIEDSSVGLSRRQSIDGESSGSSDSSARILHVNADINWERDEQTSSTSNLMDSSSLRT</sequence>
<dbReference type="InterPro" id="IPR013083">
    <property type="entry name" value="Znf_RING/FYVE/PHD"/>
</dbReference>
<gene>
    <name evidence="14" type="primary">LOC116293729</name>
</gene>
<dbReference type="InterPro" id="IPR003137">
    <property type="entry name" value="PA_domain"/>
</dbReference>
<keyword evidence="2 10" id="KW-0812">Transmembrane</keyword>
<evidence type="ECO:0000313" key="13">
    <source>
        <dbReference type="Proteomes" id="UP000515163"/>
    </source>
</evidence>
<evidence type="ECO:0000256" key="1">
    <source>
        <dbReference type="ARBA" id="ARBA00004167"/>
    </source>
</evidence>
<dbReference type="InParanoid" id="A0A6P8HKY6"/>
<evidence type="ECO:0000256" key="10">
    <source>
        <dbReference type="SAM" id="Phobius"/>
    </source>
</evidence>